<keyword evidence="2" id="KW-1185">Reference proteome</keyword>
<reference evidence="1 2" key="1">
    <citation type="journal article" date="2018" name="Science">
        <title>The opium poppy genome and morphinan production.</title>
        <authorList>
            <person name="Guo L."/>
            <person name="Winzer T."/>
            <person name="Yang X."/>
            <person name="Li Y."/>
            <person name="Ning Z."/>
            <person name="He Z."/>
            <person name="Teodor R."/>
            <person name="Lu Y."/>
            <person name="Bowser T.A."/>
            <person name="Graham I.A."/>
            <person name="Ye K."/>
        </authorList>
    </citation>
    <scope>NUCLEOTIDE SEQUENCE [LARGE SCALE GENOMIC DNA]</scope>
    <source>
        <strain evidence="2">cv. HN1</strain>
        <tissue evidence="1">Leaves</tissue>
    </source>
</reference>
<name>A0A4Y7LHX6_PAPSO</name>
<dbReference type="STRING" id="3469.A0A4Y7LHX6"/>
<protein>
    <recommendedName>
        <fullName evidence="3">BAR domain-containing protein</fullName>
    </recommendedName>
</protein>
<evidence type="ECO:0000313" key="2">
    <source>
        <dbReference type="Proteomes" id="UP000316621"/>
    </source>
</evidence>
<dbReference type="CDD" id="cd07307">
    <property type="entry name" value="BAR"/>
    <property type="match status" value="1"/>
</dbReference>
<dbReference type="PANTHER" id="PTHR34119">
    <property type="entry name" value="HYDROXYPROLINE-RICH GLYCOPROTEIN-LIKE"/>
    <property type="match status" value="1"/>
</dbReference>
<dbReference type="InterPro" id="IPR037488">
    <property type="entry name" value="At2g33490-like"/>
</dbReference>
<dbReference type="PANTHER" id="PTHR34119:SF1">
    <property type="entry name" value="OS04G0394700 PROTEIN"/>
    <property type="match status" value="1"/>
</dbReference>
<dbReference type="SUPFAM" id="SSF103657">
    <property type="entry name" value="BAR/IMD domain-like"/>
    <property type="match status" value="1"/>
</dbReference>
<gene>
    <name evidence="1" type="ORF">C5167_046591</name>
</gene>
<dbReference type="InterPro" id="IPR027267">
    <property type="entry name" value="AH/BAR_dom_sf"/>
</dbReference>
<dbReference type="Proteomes" id="UP000316621">
    <property type="component" value="Chromosome 11"/>
</dbReference>
<evidence type="ECO:0000313" key="1">
    <source>
        <dbReference type="EMBL" id="RZC83809.1"/>
    </source>
</evidence>
<dbReference type="Gramene" id="RZC83809">
    <property type="protein sequence ID" value="RZC83809"/>
    <property type="gene ID" value="C5167_046591"/>
</dbReference>
<organism evidence="1 2">
    <name type="scientific">Papaver somniferum</name>
    <name type="common">Opium poppy</name>
    <dbReference type="NCBI Taxonomy" id="3469"/>
    <lineage>
        <taxon>Eukaryota</taxon>
        <taxon>Viridiplantae</taxon>
        <taxon>Streptophyta</taxon>
        <taxon>Embryophyta</taxon>
        <taxon>Tracheophyta</taxon>
        <taxon>Spermatophyta</taxon>
        <taxon>Magnoliopsida</taxon>
        <taxon>Ranunculales</taxon>
        <taxon>Papaveraceae</taxon>
        <taxon>Papaveroideae</taxon>
        <taxon>Papaver</taxon>
    </lineage>
</organism>
<proteinExistence type="predicted"/>
<sequence>MQDMKKCNDTILYAAAAAAAANSAFVFSESLREMGTCLLEQNDDGQIGNVLRMLIKVQFGLQELVDSYRSHIFQTATSESILTQLKTVEHMKQWCDEKRNLYQGLSTAQRENEKTRSFKGETVSLQKLQEASEEYEREAICFVFRLNSLKERQNQNLLKQAVQHHAAQVNYVLAFQTSS</sequence>
<dbReference type="AlphaFoldDB" id="A0A4Y7LHX6"/>
<evidence type="ECO:0008006" key="3">
    <source>
        <dbReference type="Google" id="ProtNLM"/>
    </source>
</evidence>
<dbReference type="Gene3D" id="1.20.1270.60">
    <property type="entry name" value="Arfaptin homology (AH) domain/BAR domain"/>
    <property type="match status" value="1"/>
</dbReference>
<dbReference type="EMBL" id="CM010725">
    <property type="protein sequence ID" value="RZC83809.1"/>
    <property type="molecule type" value="Genomic_DNA"/>
</dbReference>
<accession>A0A4Y7LHX6</accession>